<dbReference type="InterPro" id="IPR022702">
    <property type="entry name" value="Cytosine_MeTrfase1_RFD"/>
</dbReference>
<feature type="compositionally biased region" description="Low complexity" evidence="3">
    <location>
        <begin position="419"/>
        <end position="431"/>
    </location>
</feature>
<accession>A0ABD1NYQ3</accession>
<feature type="domain" description="RFTS" evidence="4">
    <location>
        <begin position="12"/>
        <end position="67"/>
    </location>
</feature>
<keyword evidence="6" id="KW-1185">Reference proteome</keyword>
<evidence type="ECO:0000313" key="6">
    <source>
        <dbReference type="Proteomes" id="UP001604277"/>
    </source>
</evidence>
<organism evidence="5 6">
    <name type="scientific">Forsythia ovata</name>
    <dbReference type="NCBI Taxonomy" id="205694"/>
    <lineage>
        <taxon>Eukaryota</taxon>
        <taxon>Viridiplantae</taxon>
        <taxon>Streptophyta</taxon>
        <taxon>Embryophyta</taxon>
        <taxon>Tracheophyta</taxon>
        <taxon>Spermatophyta</taxon>
        <taxon>Magnoliopsida</taxon>
        <taxon>eudicotyledons</taxon>
        <taxon>Gunneridae</taxon>
        <taxon>Pentapetalae</taxon>
        <taxon>asterids</taxon>
        <taxon>lamiids</taxon>
        <taxon>Lamiales</taxon>
        <taxon>Oleaceae</taxon>
        <taxon>Forsythieae</taxon>
        <taxon>Forsythia</taxon>
    </lineage>
</organism>
<protein>
    <submittedName>
        <fullName evidence="5">DNA (Cytosine-5)-methyltransferase 1</fullName>
    </submittedName>
</protein>
<proteinExistence type="predicted"/>
<keyword evidence="2" id="KW-0539">Nucleus</keyword>
<reference evidence="6" key="1">
    <citation type="submission" date="2024-07" db="EMBL/GenBank/DDBJ databases">
        <title>Two chromosome-level genome assemblies of Korean endemic species Abeliophyllum distichum and Forsythia ovata (Oleaceae).</title>
        <authorList>
            <person name="Jang H."/>
        </authorList>
    </citation>
    <scope>NUCLEOTIDE SEQUENCE [LARGE SCALE GENOMIC DNA]</scope>
</reference>
<evidence type="ECO:0000256" key="2">
    <source>
        <dbReference type="ARBA" id="ARBA00023242"/>
    </source>
</evidence>
<dbReference type="Pfam" id="PF12047">
    <property type="entry name" value="DNMT1-RFD"/>
    <property type="match status" value="2"/>
</dbReference>
<gene>
    <name evidence="5" type="ORF">Fot_56681</name>
</gene>
<evidence type="ECO:0000259" key="4">
    <source>
        <dbReference type="Pfam" id="PF12047"/>
    </source>
</evidence>
<evidence type="ECO:0000256" key="3">
    <source>
        <dbReference type="SAM" id="MobiDB-lite"/>
    </source>
</evidence>
<comment type="subcellular location">
    <subcellularLocation>
        <location evidence="1">Nucleus</location>
    </subcellularLocation>
</comment>
<name>A0ABD1NYQ3_9LAMI</name>
<dbReference type="EMBL" id="JBFOLJ010000053">
    <property type="protein sequence ID" value="KAL2456747.1"/>
    <property type="molecule type" value="Genomic_DNA"/>
</dbReference>
<feature type="domain" description="RFTS" evidence="4">
    <location>
        <begin position="171"/>
        <end position="262"/>
    </location>
</feature>
<dbReference type="Proteomes" id="UP001604277">
    <property type="component" value="Unassembled WGS sequence"/>
</dbReference>
<comment type="caution">
    <text evidence="5">The sequence shown here is derived from an EMBL/GenBank/DDBJ whole genome shotgun (WGS) entry which is preliminary data.</text>
</comment>
<dbReference type="GO" id="GO:0005634">
    <property type="term" value="C:nucleus"/>
    <property type="evidence" value="ECO:0007669"/>
    <property type="project" value="UniProtKB-SubCell"/>
</dbReference>
<dbReference type="AlphaFoldDB" id="A0ABD1NYQ3"/>
<feature type="region of interest" description="Disordered" evidence="3">
    <location>
        <begin position="415"/>
        <end position="434"/>
    </location>
</feature>
<evidence type="ECO:0000256" key="1">
    <source>
        <dbReference type="ARBA" id="ARBA00004123"/>
    </source>
</evidence>
<evidence type="ECO:0000313" key="5">
    <source>
        <dbReference type="EMBL" id="KAL2456747.1"/>
    </source>
</evidence>
<sequence>MPPAALLVRAAPDADYDCIKPSRSYKIFYDHFFAKASACVEVYKTVTTPSGGFSDLSLDKQLAAVFRALSVQKYFSNVASIKDFILPQGEFICKQLIGLDEKSKKSDNKFIELPVLAALRDESYRQEDLTHAQPRSSTGILGHGILKFMTSPWHSSDFAFTSIFPMQNFGSAKERAKGVRCEGDGRIEEWTISGYEERYLVIWLSTNIVDYDCIKPSSSYKIFHDHFFAKASACVEDYKTVTTSSGGFSDLSMDKQLATILRALSVQKYLSNVVSIKDFILPQGEFICKQLIGLAEKSKKSDNKFIELPVLATLRDESCRQEDLTHAQTRSSGYRLGKPSKQYAPWYNSVLKTARYVVVHGQIILQQFTEFPHENIKRCAFVIGLTKKMEERHHCAEEQTKLESKSSMGTCDVLEKGHAGNNNQANQQNAGKSKEIKWNGEPVGKHLLHRKANADADKIDRARAEKRKGKGLLTKYYCKSLYWLERGAFFSLPFDEMDLGYGICHSCKLKETNNKNELFKENASKISLYTKVQYIVLMTSSTLAQLTFLQKGWRDEGSKVGEM</sequence>